<dbReference type="PANTHER" id="PTHR43903">
    <property type="entry name" value="NEUROLIGIN"/>
    <property type="match status" value="1"/>
</dbReference>
<keyword evidence="3" id="KW-0732">Signal</keyword>
<dbReference type="SUPFAM" id="SSF53474">
    <property type="entry name" value="alpha/beta-Hydrolases"/>
    <property type="match status" value="1"/>
</dbReference>
<organism evidence="5">
    <name type="scientific">Menopon gallinae</name>
    <name type="common">poultry shaft louse</name>
    <dbReference type="NCBI Taxonomy" id="328185"/>
    <lineage>
        <taxon>Eukaryota</taxon>
        <taxon>Metazoa</taxon>
        <taxon>Ecdysozoa</taxon>
        <taxon>Arthropoda</taxon>
        <taxon>Hexapoda</taxon>
        <taxon>Insecta</taxon>
        <taxon>Pterygota</taxon>
        <taxon>Neoptera</taxon>
        <taxon>Paraneoptera</taxon>
        <taxon>Psocodea</taxon>
        <taxon>Troctomorpha</taxon>
        <taxon>Phthiraptera</taxon>
        <taxon>Amblycera</taxon>
        <taxon>Menoponidae</taxon>
        <taxon>Menopon</taxon>
    </lineage>
</organism>
<evidence type="ECO:0000256" key="3">
    <source>
        <dbReference type="SAM" id="SignalP"/>
    </source>
</evidence>
<dbReference type="Gene3D" id="3.40.50.1820">
    <property type="entry name" value="alpha/beta hydrolase"/>
    <property type="match status" value="1"/>
</dbReference>
<comment type="caution">
    <text evidence="5">The sequence shown here is derived from an EMBL/GenBank/DDBJ whole genome shotgun (WGS) entry which is preliminary data.</text>
</comment>
<dbReference type="InterPro" id="IPR051093">
    <property type="entry name" value="Neuroligin/BSAL"/>
</dbReference>
<proteinExistence type="inferred from homology"/>
<evidence type="ECO:0000256" key="1">
    <source>
        <dbReference type="ARBA" id="ARBA00005964"/>
    </source>
</evidence>
<protein>
    <recommendedName>
        <fullName evidence="4">Carboxylesterase type B domain-containing protein</fullName>
    </recommendedName>
</protein>
<keyword evidence="2" id="KW-0325">Glycoprotein</keyword>
<dbReference type="EMBL" id="JARGDH010000003">
    <property type="protein sequence ID" value="KAL0273612.1"/>
    <property type="molecule type" value="Genomic_DNA"/>
</dbReference>
<evidence type="ECO:0000313" key="5">
    <source>
        <dbReference type="EMBL" id="KAL0273612.1"/>
    </source>
</evidence>
<reference evidence="5" key="1">
    <citation type="journal article" date="2024" name="Gigascience">
        <title>Chromosome-level genome of the poultry shaft louse Menopon gallinae provides insight into the host-switching and adaptive evolution of parasitic lice.</title>
        <authorList>
            <person name="Xu Y."/>
            <person name="Ma L."/>
            <person name="Liu S."/>
            <person name="Liang Y."/>
            <person name="Liu Q."/>
            <person name="He Z."/>
            <person name="Tian L."/>
            <person name="Duan Y."/>
            <person name="Cai W."/>
            <person name="Li H."/>
            <person name="Song F."/>
        </authorList>
    </citation>
    <scope>NUCLEOTIDE SEQUENCE</scope>
    <source>
        <strain evidence="5">Cailab_2023a</strain>
    </source>
</reference>
<dbReference type="Pfam" id="PF00135">
    <property type="entry name" value="COesterase"/>
    <property type="match status" value="1"/>
</dbReference>
<feature type="signal peptide" evidence="3">
    <location>
        <begin position="1"/>
        <end position="29"/>
    </location>
</feature>
<evidence type="ECO:0000259" key="4">
    <source>
        <dbReference type="Pfam" id="PF00135"/>
    </source>
</evidence>
<comment type="similarity">
    <text evidence="1">Belongs to the type-B carboxylesterase/lipase family.</text>
</comment>
<dbReference type="InterPro" id="IPR002018">
    <property type="entry name" value="CarbesteraseB"/>
</dbReference>
<gene>
    <name evidence="5" type="ORF">PYX00_006244</name>
</gene>
<evidence type="ECO:0000256" key="2">
    <source>
        <dbReference type="ARBA" id="ARBA00023180"/>
    </source>
</evidence>
<sequence>MPFLLRVAVTSRRILFIAIALFLVEETRTDQGLMVHKYSTRVVVTKYGPLRGVILQQHFNQPPVEAFLGVPYATPPVGSLRYMPPVTPSMWKSTKLADSFSPVCPQHLPDIGNRTEALMRLPRGRLVYLEKLLPFLGNQSEDCLYMNIYVPRKGEFL</sequence>
<feature type="chain" id="PRO_5043710799" description="Carboxylesterase type B domain-containing protein" evidence="3">
    <location>
        <begin position="30"/>
        <end position="157"/>
    </location>
</feature>
<name>A0AAW2HUG2_9NEOP</name>
<dbReference type="InterPro" id="IPR029058">
    <property type="entry name" value="AB_hydrolase_fold"/>
</dbReference>
<accession>A0AAW2HUG2</accession>
<feature type="domain" description="Carboxylesterase type B" evidence="4">
    <location>
        <begin position="40"/>
        <end position="153"/>
    </location>
</feature>
<dbReference type="AlphaFoldDB" id="A0AAW2HUG2"/>